<dbReference type="PANTHER" id="PTHR35908:SF1">
    <property type="entry name" value="CONSERVED PROTEIN"/>
    <property type="match status" value="1"/>
</dbReference>
<dbReference type="Proteomes" id="UP000548476">
    <property type="component" value="Unassembled WGS sequence"/>
</dbReference>
<comment type="caution">
    <text evidence="2">The sequence shown here is derived from an EMBL/GenBank/DDBJ whole genome shotgun (WGS) entry which is preliminary data.</text>
</comment>
<organism evidence="2 3">
    <name type="scientific">Phytomonospora endophytica</name>
    <dbReference type="NCBI Taxonomy" id="714109"/>
    <lineage>
        <taxon>Bacteria</taxon>
        <taxon>Bacillati</taxon>
        <taxon>Actinomycetota</taxon>
        <taxon>Actinomycetes</taxon>
        <taxon>Micromonosporales</taxon>
        <taxon>Micromonosporaceae</taxon>
        <taxon>Phytomonospora</taxon>
    </lineage>
</organism>
<dbReference type="InterPro" id="IPR041581">
    <property type="entry name" value="Glyoxalase_6"/>
</dbReference>
<dbReference type="RefSeq" id="WP_184789050.1">
    <property type="nucleotide sequence ID" value="NZ_BONT01000046.1"/>
</dbReference>
<dbReference type="InterPro" id="IPR037523">
    <property type="entry name" value="VOC_core"/>
</dbReference>
<keyword evidence="3" id="KW-1185">Reference proteome</keyword>
<dbReference type="GO" id="GO:0016829">
    <property type="term" value="F:lyase activity"/>
    <property type="evidence" value="ECO:0007669"/>
    <property type="project" value="UniProtKB-KW"/>
</dbReference>
<protein>
    <submittedName>
        <fullName evidence="2">Putative enzyme related to lactoylglutathione lyase</fullName>
    </submittedName>
</protein>
<name>A0A841FR03_9ACTN</name>
<dbReference type="SUPFAM" id="SSF54593">
    <property type="entry name" value="Glyoxalase/Bleomycin resistance protein/Dihydroxybiphenyl dioxygenase"/>
    <property type="match status" value="2"/>
</dbReference>
<evidence type="ECO:0000259" key="1">
    <source>
        <dbReference type="PROSITE" id="PS51819"/>
    </source>
</evidence>
<accession>A0A841FR03</accession>
<dbReference type="Gene3D" id="3.10.180.10">
    <property type="entry name" value="2,3-Dihydroxybiphenyl 1,2-Dioxygenase, domain 1"/>
    <property type="match status" value="2"/>
</dbReference>
<keyword evidence="2" id="KW-0456">Lyase</keyword>
<evidence type="ECO:0000313" key="2">
    <source>
        <dbReference type="EMBL" id="MBB6036218.1"/>
    </source>
</evidence>
<dbReference type="InterPro" id="IPR029068">
    <property type="entry name" value="Glyas_Bleomycin-R_OHBP_Dase"/>
</dbReference>
<evidence type="ECO:0000313" key="3">
    <source>
        <dbReference type="Proteomes" id="UP000548476"/>
    </source>
</evidence>
<gene>
    <name evidence="2" type="ORF">HNR73_004086</name>
</gene>
<dbReference type="PROSITE" id="PS51819">
    <property type="entry name" value="VOC"/>
    <property type="match status" value="1"/>
</dbReference>
<dbReference type="PANTHER" id="PTHR35908">
    <property type="entry name" value="HYPOTHETICAL FUSION PROTEIN"/>
    <property type="match status" value="1"/>
</dbReference>
<proteinExistence type="predicted"/>
<dbReference type="EMBL" id="JACHGT010000008">
    <property type="protein sequence ID" value="MBB6036218.1"/>
    <property type="molecule type" value="Genomic_DNA"/>
</dbReference>
<reference evidence="2 3" key="1">
    <citation type="submission" date="2020-08" db="EMBL/GenBank/DDBJ databases">
        <title>Genomic Encyclopedia of Type Strains, Phase IV (KMG-IV): sequencing the most valuable type-strain genomes for metagenomic binning, comparative biology and taxonomic classification.</title>
        <authorList>
            <person name="Goeker M."/>
        </authorList>
    </citation>
    <scope>NUCLEOTIDE SEQUENCE [LARGE SCALE GENOMIC DNA]</scope>
    <source>
        <strain evidence="2 3">YIM 65646</strain>
    </source>
</reference>
<feature type="domain" description="VOC" evidence="1">
    <location>
        <begin position="122"/>
        <end position="236"/>
    </location>
</feature>
<dbReference type="Pfam" id="PF18029">
    <property type="entry name" value="Glyoxalase_6"/>
    <property type="match status" value="2"/>
</dbReference>
<sequence length="240" mass="25917">MTTQLLALTFDANDPQGLARFWAGVLGREVAADGVTVLPRTETGFPLRFLPTDTVKAELNQMHFDLTSDIPERQAETVERAIALGARHIDVGQLPEEGHIVLADPEGNEFCVIEAGNNFLADTDFIGALSSDGTQAVGYFWSKALDWPLVWDENEETAIQSPKGGTKIAWGGPPVAEKPAKNRLHWDLVTAAGGDLDAEVARLESLGASRLDMGQGDVDWVVMTDPDGNEFCVYPPNADA</sequence>
<dbReference type="AlphaFoldDB" id="A0A841FR03"/>